<keyword evidence="1" id="KW-1133">Transmembrane helix</keyword>
<feature type="transmembrane region" description="Helical" evidence="1">
    <location>
        <begin position="142"/>
        <end position="169"/>
    </location>
</feature>
<keyword evidence="3" id="KW-1185">Reference proteome</keyword>
<feature type="transmembrane region" description="Helical" evidence="1">
    <location>
        <begin position="17"/>
        <end position="36"/>
    </location>
</feature>
<dbReference type="InterPro" id="IPR043130">
    <property type="entry name" value="CDP-OH_PTrfase_TM_dom"/>
</dbReference>
<keyword evidence="1" id="KW-0472">Membrane</keyword>
<sequence>MNPKAVSPVRVCLAWSVHAYTGSGLALGAWIAALLLEPARTPDTYRTCFLLMLAAVLVDATDGTLARAIRIREVVPGFDGRRLDDLVDFLLYTCLPLVLIDRAGLLPEGSRWVLVVALVASAYGFCQADIKTADGAFLGFPSYWNIVAFYLFALPVTGAWAVALIAALAALTFVPSRYAYPTQPGRGNRVLLVLGVPWALVLLAAMVPSWEDGPPRALVRASLLYPVLYLASAWSLSLYRAVSRASRPLAHQ</sequence>
<evidence type="ECO:0000313" key="3">
    <source>
        <dbReference type="Proteomes" id="UP001272242"/>
    </source>
</evidence>
<dbReference type="Gene3D" id="1.20.120.1760">
    <property type="match status" value="1"/>
</dbReference>
<gene>
    <name evidence="2" type="ORF">R5W23_003201</name>
</gene>
<comment type="caution">
    <text evidence="2">The sequence shown here is derived from an EMBL/GenBank/DDBJ whole genome shotgun (WGS) entry which is preliminary data.</text>
</comment>
<dbReference type="Proteomes" id="UP001272242">
    <property type="component" value="Unassembled WGS sequence"/>
</dbReference>
<dbReference type="EMBL" id="JAXBLV010000200">
    <property type="protein sequence ID" value="MDY3561773.1"/>
    <property type="molecule type" value="Genomic_DNA"/>
</dbReference>
<reference evidence="3" key="1">
    <citation type="journal article" date="2023" name="Mar. Drugs">
        <title>Gemmata algarum, a Novel Planctomycete Isolated from an Algal Mat, Displays Antimicrobial Activity.</title>
        <authorList>
            <person name="Kumar G."/>
            <person name="Kallscheuer N."/>
            <person name="Kashif M."/>
            <person name="Ahamad S."/>
            <person name="Jagadeeshwari U."/>
            <person name="Pannikurungottu S."/>
            <person name="Haufschild T."/>
            <person name="Kabuu M."/>
            <person name="Sasikala C."/>
            <person name="Jogler C."/>
            <person name="Ramana C."/>
        </authorList>
    </citation>
    <scope>NUCLEOTIDE SEQUENCE [LARGE SCALE GENOMIC DNA]</scope>
    <source>
        <strain evidence="3">JC673</strain>
    </source>
</reference>
<accession>A0ABU5F3Q3</accession>
<feature type="transmembrane region" description="Helical" evidence="1">
    <location>
        <begin position="190"/>
        <end position="210"/>
    </location>
</feature>
<evidence type="ECO:0000256" key="1">
    <source>
        <dbReference type="SAM" id="Phobius"/>
    </source>
</evidence>
<dbReference type="RefSeq" id="WP_320688122.1">
    <property type="nucleotide sequence ID" value="NZ_JAXBLV010000200.1"/>
</dbReference>
<evidence type="ECO:0000313" key="2">
    <source>
        <dbReference type="EMBL" id="MDY3561773.1"/>
    </source>
</evidence>
<protein>
    <submittedName>
        <fullName evidence="2">CDP-alcohol phosphatidyltransferase</fullName>
    </submittedName>
</protein>
<name>A0ABU5F3Q3_9BACT</name>
<feature type="transmembrane region" description="Helical" evidence="1">
    <location>
        <begin position="222"/>
        <end position="242"/>
    </location>
</feature>
<organism evidence="2 3">
    <name type="scientific">Gemmata algarum</name>
    <dbReference type="NCBI Taxonomy" id="2975278"/>
    <lineage>
        <taxon>Bacteria</taxon>
        <taxon>Pseudomonadati</taxon>
        <taxon>Planctomycetota</taxon>
        <taxon>Planctomycetia</taxon>
        <taxon>Gemmatales</taxon>
        <taxon>Gemmataceae</taxon>
        <taxon>Gemmata</taxon>
    </lineage>
</organism>
<keyword evidence="1" id="KW-0812">Transmembrane</keyword>
<proteinExistence type="predicted"/>